<feature type="transmembrane region" description="Helical" evidence="8">
    <location>
        <begin position="138"/>
        <end position="159"/>
    </location>
</feature>
<dbReference type="InterPro" id="IPR003593">
    <property type="entry name" value="AAA+_ATPase"/>
</dbReference>
<dbReference type="OrthoDB" id="121502at2157"/>
<feature type="transmembrane region" description="Helical" evidence="8">
    <location>
        <begin position="165"/>
        <end position="186"/>
    </location>
</feature>
<dbReference type="PROSITE" id="PS00211">
    <property type="entry name" value="ABC_TRANSPORTER_1"/>
    <property type="match status" value="1"/>
</dbReference>
<dbReference type="EMBL" id="LWMU01000047">
    <property type="protein sequence ID" value="KZX13706.1"/>
    <property type="molecule type" value="Genomic_DNA"/>
</dbReference>
<evidence type="ECO:0000259" key="9">
    <source>
        <dbReference type="PROSITE" id="PS50893"/>
    </source>
</evidence>
<keyword evidence="7 8" id="KW-0472">Membrane</keyword>
<dbReference type="InterPro" id="IPR017871">
    <property type="entry name" value="ABC_transporter-like_CS"/>
</dbReference>
<dbReference type="GO" id="GO:0015421">
    <property type="term" value="F:ABC-type oligopeptide transporter activity"/>
    <property type="evidence" value="ECO:0007669"/>
    <property type="project" value="TreeGrafter"/>
</dbReference>
<keyword evidence="3 8" id="KW-0812">Transmembrane</keyword>
<dbReference type="InterPro" id="IPR011527">
    <property type="entry name" value="ABC1_TM_dom"/>
</dbReference>
<evidence type="ECO:0000256" key="6">
    <source>
        <dbReference type="ARBA" id="ARBA00022989"/>
    </source>
</evidence>
<dbReference type="Gene3D" id="1.20.1560.10">
    <property type="entry name" value="ABC transporter type 1, transmembrane domain"/>
    <property type="match status" value="1"/>
</dbReference>
<dbReference type="Pfam" id="PF00664">
    <property type="entry name" value="ABC_membrane"/>
    <property type="match status" value="1"/>
</dbReference>
<dbReference type="PROSITE" id="PS50929">
    <property type="entry name" value="ABC_TM1F"/>
    <property type="match status" value="1"/>
</dbReference>
<feature type="transmembrane region" description="Helical" evidence="8">
    <location>
        <begin position="253"/>
        <end position="275"/>
    </location>
</feature>
<dbReference type="SUPFAM" id="SSF52540">
    <property type="entry name" value="P-loop containing nucleoside triphosphate hydrolases"/>
    <property type="match status" value="1"/>
</dbReference>
<dbReference type="SMART" id="SM00382">
    <property type="entry name" value="AAA"/>
    <property type="match status" value="1"/>
</dbReference>
<dbReference type="Gene3D" id="3.40.50.300">
    <property type="entry name" value="P-loop containing nucleotide triphosphate hydrolases"/>
    <property type="match status" value="1"/>
</dbReference>
<dbReference type="PROSITE" id="PS50893">
    <property type="entry name" value="ABC_TRANSPORTER_2"/>
    <property type="match status" value="1"/>
</dbReference>
<feature type="domain" description="ABC transmembrane type-1" evidence="10">
    <location>
        <begin position="24"/>
        <end position="293"/>
    </location>
</feature>
<dbReference type="GO" id="GO:0016887">
    <property type="term" value="F:ATP hydrolysis activity"/>
    <property type="evidence" value="ECO:0007669"/>
    <property type="project" value="InterPro"/>
</dbReference>
<dbReference type="Pfam" id="PF00005">
    <property type="entry name" value="ABC_tran"/>
    <property type="match status" value="1"/>
</dbReference>
<feature type="transmembrane region" description="Helical" evidence="8">
    <location>
        <begin position="21"/>
        <end position="45"/>
    </location>
</feature>
<evidence type="ECO:0000256" key="8">
    <source>
        <dbReference type="SAM" id="Phobius"/>
    </source>
</evidence>
<comment type="subcellular location">
    <subcellularLocation>
        <location evidence="1">Membrane</location>
        <topology evidence="1">Multi-pass membrane protein</topology>
    </subcellularLocation>
</comment>
<evidence type="ECO:0000313" key="11">
    <source>
        <dbReference type="EMBL" id="KZX13706.1"/>
    </source>
</evidence>
<feature type="domain" description="ABC transporter" evidence="9">
    <location>
        <begin position="344"/>
        <end position="582"/>
    </location>
</feature>
<keyword evidence="11" id="KW-0378">Hydrolase</keyword>
<gene>
    <name evidence="11" type="primary">msbA_1</name>
    <name evidence="11" type="ORF">MBORA_04120</name>
</gene>
<organism evidence="11 12">
    <name type="scientific">Methanobrevibacter oralis</name>
    <dbReference type="NCBI Taxonomy" id="66851"/>
    <lineage>
        <taxon>Archaea</taxon>
        <taxon>Methanobacteriati</taxon>
        <taxon>Methanobacteriota</taxon>
        <taxon>Methanomada group</taxon>
        <taxon>Methanobacteria</taxon>
        <taxon>Methanobacteriales</taxon>
        <taxon>Methanobacteriaceae</taxon>
        <taxon>Methanobrevibacter</taxon>
    </lineage>
</organism>
<dbReference type="SUPFAM" id="SSF90123">
    <property type="entry name" value="ABC transporter transmembrane region"/>
    <property type="match status" value="1"/>
</dbReference>
<evidence type="ECO:0000256" key="3">
    <source>
        <dbReference type="ARBA" id="ARBA00022692"/>
    </source>
</evidence>
<reference evidence="12" key="1">
    <citation type="journal article" date="2016" name="Genome Announc.">
        <title>Draft Genome Sequences of Methanobrevibacter curvatus DSM11111, Methanobrevibacter cuticularis DSM11139, Methanobrevibacter filiformis DSM11501, and Methanobrevibacter oralis DSM7256.</title>
        <authorList>
            <person name="Poehlein A."/>
            <person name="Seedorf H."/>
        </authorList>
    </citation>
    <scope>NUCLEOTIDE SEQUENCE [LARGE SCALE GENOMIC DNA]</scope>
    <source>
        <strain evidence="12">DSM 7256 / JCM 30027 / ZR</strain>
    </source>
</reference>
<comment type="caution">
    <text evidence="11">The sequence shown here is derived from an EMBL/GenBank/DDBJ whole genome shotgun (WGS) entry which is preliminary data.</text>
</comment>
<dbReference type="RefSeq" id="WP_042692372.1">
    <property type="nucleotide sequence ID" value="NZ_CABMAB010000008.1"/>
</dbReference>
<dbReference type="InterPro" id="IPR003439">
    <property type="entry name" value="ABC_transporter-like_ATP-bd"/>
</dbReference>
<evidence type="ECO:0000256" key="4">
    <source>
        <dbReference type="ARBA" id="ARBA00022741"/>
    </source>
</evidence>
<dbReference type="Proteomes" id="UP000077428">
    <property type="component" value="Unassembled WGS sequence"/>
</dbReference>
<proteinExistence type="predicted"/>
<dbReference type="PANTHER" id="PTHR43394:SF1">
    <property type="entry name" value="ATP-BINDING CASSETTE SUB-FAMILY B MEMBER 10, MITOCHONDRIAL"/>
    <property type="match status" value="1"/>
</dbReference>
<evidence type="ECO:0000256" key="5">
    <source>
        <dbReference type="ARBA" id="ARBA00022840"/>
    </source>
</evidence>
<dbReference type="InterPro" id="IPR036640">
    <property type="entry name" value="ABC1_TM_sf"/>
</dbReference>
<evidence type="ECO:0000256" key="2">
    <source>
        <dbReference type="ARBA" id="ARBA00022448"/>
    </source>
</evidence>
<keyword evidence="6 8" id="KW-1133">Transmembrane helix</keyword>
<keyword evidence="12" id="KW-1185">Reference proteome</keyword>
<dbReference type="InterPro" id="IPR039421">
    <property type="entry name" value="Type_1_exporter"/>
</dbReference>
<feature type="transmembrane region" description="Helical" evidence="8">
    <location>
        <begin position="67"/>
        <end position="93"/>
    </location>
</feature>
<keyword evidence="5 11" id="KW-0067">ATP-binding</keyword>
<dbReference type="EC" id="3.6.3.-" evidence="11"/>
<evidence type="ECO:0000259" key="10">
    <source>
        <dbReference type="PROSITE" id="PS50929"/>
    </source>
</evidence>
<dbReference type="InterPro" id="IPR027417">
    <property type="entry name" value="P-loop_NTPase"/>
</dbReference>
<dbReference type="GO" id="GO:0005524">
    <property type="term" value="F:ATP binding"/>
    <property type="evidence" value="ECO:0007669"/>
    <property type="project" value="UniProtKB-KW"/>
</dbReference>
<dbReference type="STRING" id="66851.MBORA_04120"/>
<evidence type="ECO:0000256" key="7">
    <source>
        <dbReference type="ARBA" id="ARBA00023136"/>
    </source>
</evidence>
<keyword evidence="2" id="KW-0813">Transport</keyword>
<accession>A0A166BR24</accession>
<dbReference type="PANTHER" id="PTHR43394">
    <property type="entry name" value="ATP-DEPENDENT PERMEASE MDL1, MITOCHONDRIAL"/>
    <property type="match status" value="1"/>
</dbReference>
<feature type="transmembrane region" description="Helical" evidence="8">
    <location>
        <begin position="287"/>
        <end position="306"/>
    </location>
</feature>
<dbReference type="FunFam" id="3.40.50.300:FF:000287">
    <property type="entry name" value="Multidrug ABC transporter ATP-binding protein"/>
    <property type="match status" value="1"/>
</dbReference>
<protein>
    <submittedName>
        <fullName evidence="11">Lipid A export ATP-binding/permease protein MsbA</fullName>
        <ecNumber evidence="11">3.6.3.-</ecNumber>
    </submittedName>
</protein>
<sequence>MKTTNKNRFFYLLSFSGRYKYLSILGCILSAVAAICAMMPFYYIWKFVDAICLAFPNINNAQNLENYAIMALTFAILNLVIYFFALMSTHLSAFHNEKNMKQKAVDHIVKLPLGYFTKNSSGKLSKIIDYSTSKTEAFLAHMLPDLIGALITPIIFLIILFYVDWLLGLICLIPLLIAFSMFIPMFSSKSKNFMILYQRSLENMNAEAVEYIRGMPVTKTFQQTIFSYKNFYDSIKKYSKFVSNYTLSTQIPFTAFTVSINGFFALLIPVGILFTASVIDITFLSKLIFYIIFTPFAAVMLNKIMYVSQNWMIASDAIDKIDTILNEKPLDYTSNPQSPNNYDIEFNNVYFDYNNSQNHDDGTLKNINFKVYEGETVALVGPSGSGKSTIASLVPRFWDVNEGEITIGGVNIKNMSQEELMKNVSFVFQNIQLFKDTILNNVRMGDSSVSREKVLEVLEIAQCSDIIEKLKDGIDSEIGKKGLYLSGGEQQRIALARALLKDAPIVILDEATALADPENELKIQKSLSEITKGKTVLVIAHRLSTIQNVDRIIVINNGEIIEEGSHNELLELNGFYSSMWEEYNKSIQWKLVNEGDLND</sequence>
<dbReference type="GO" id="GO:0016020">
    <property type="term" value="C:membrane"/>
    <property type="evidence" value="ECO:0007669"/>
    <property type="project" value="UniProtKB-SubCell"/>
</dbReference>
<evidence type="ECO:0000313" key="12">
    <source>
        <dbReference type="Proteomes" id="UP000077428"/>
    </source>
</evidence>
<keyword evidence="4" id="KW-0547">Nucleotide-binding</keyword>
<dbReference type="PATRIC" id="fig|66851.6.peg.474"/>
<evidence type="ECO:0000256" key="1">
    <source>
        <dbReference type="ARBA" id="ARBA00004141"/>
    </source>
</evidence>
<name>A0A166BR24_METOA</name>
<dbReference type="AlphaFoldDB" id="A0A166BR24"/>